<evidence type="ECO:0000256" key="1">
    <source>
        <dbReference type="SAM" id="MobiDB-lite"/>
    </source>
</evidence>
<organism evidence="2 3">
    <name type="scientific">Verticillium longisporum</name>
    <name type="common">Verticillium dahliae var. longisporum</name>
    <dbReference type="NCBI Taxonomy" id="100787"/>
    <lineage>
        <taxon>Eukaryota</taxon>
        <taxon>Fungi</taxon>
        <taxon>Dikarya</taxon>
        <taxon>Ascomycota</taxon>
        <taxon>Pezizomycotina</taxon>
        <taxon>Sordariomycetes</taxon>
        <taxon>Hypocreomycetidae</taxon>
        <taxon>Glomerellales</taxon>
        <taxon>Plectosphaerellaceae</taxon>
        <taxon>Verticillium</taxon>
    </lineage>
</organism>
<feature type="region of interest" description="Disordered" evidence="1">
    <location>
        <begin position="1"/>
        <end position="22"/>
    </location>
</feature>
<dbReference type="AlphaFoldDB" id="A0A0G4KS25"/>
<proteinExistence type="predicted"/>
<accession>A0A0G4KS25</accession>
<name>A0A0G4KS25_VERLO</name>
<gene>
    <name evidence="2" type="ORF">BN1723_021002</name>
</gene>
<protein>
    <submittedName>
        <fullName evidence="2">Uncharacterized protein</fullName>
    </submittedName>
</protein>
<evidence type="ECO:0000313" key="2">
    <source>
        <dbReference type="EMBL" id="CRK12436.1"/>
    </source>
</evidence>
<evidence type="ECO:0000313" key="3">
    <source>
        <dbReference type="Proteomes" id="UP000045706"/>
    </source>
</evidence>
<dbReference type="Proteomes" id="UP000045706">
    <property type="component" value="Unassembled WGS sequence"/>
</dbReference>
<dbReference type="EMBL" id="CVQI01003162">
    <property type="protein sequence ID" value="CRK12436.1"/>
    <property type="molecule type" value="Genomic_DNA"/>
</dbReference>
<reference evidence="3" key="1">
    <citation type="submission" date="2015-05" db="EMBL/GenBank/DDBJ databases">
        <authorList>
            <person name="Fogelqvist Johan"/>
        </authorList>
    </citation>
    <scope>NUCLEOTIDE SEQUENCE [LARGE SCALE GENOMIC DNA]</scope>
</reference>
<sequence length="22" mass="2365">MVRVTAEGVAEEAHRTLHSPSS</sequence>